<gene>
    <name evidence="1" type="ORF">I6G28_02080</name>
</gene>
<name>A0A7T3BP11_NEICI</name>
<proteinExistence type="predicted"/>
<evidence type="ECO:0000313" key="1">
    <source>
        <dbReference type="EMBL" id="QPT38364.1"/>
    </source>
</evidence>
<dbReference type="EMBL" id="CP065726">
    <property type="protein sequence ID" value="QPT38364.1"/>
    <property type="molecule type" value="Genomic_DNA"/>
</dbReference>
<evidence type="ECO:0000313" key="2">
    <source>
        <dbReference type="Proteomes" id="UP000594865"/>
    </source>
</evidence>
<accession>A0A7T3BP11</accession>
<protein>
    <submittedName>
        <fullName evidence="1">Uncharacterized protein</fullName>
    </submittedName>
</protein>
<sequence length="52" mass="5967">MPSENGQQVIRGKSASLPSRLLNYTSRHLPAENGFHIQHPFDYKTLQNNILF</sequence>
<reference evidence="1 2" key="1">
    <citation type="submission" date="2020-12" db="EMBL/GenBank/DDBJ databases">
        <title>FDA dAtabase for Regulatory Grade micrObial Sequences (FDA-ARGOS): Supporting development and validation of Infectious Disease Dx tests.</title>
        <authorList>
            <person name="Sproer C."/>
            <person name="Gronow S."/>
            <person name="Severitt S."/>
            <person name="Schroder I."/>
            <person name="Tallon L."/>
            <person name="Sadzewicz L."/>
            <person name="Zhao X."/>
            <person name="Boylan J."/>
            <person name="Ott S."/>
            <person name="Bowen H."/>
            <person name="Vavikolanu K."/>
            <person name="Mehta A."/>
            <person name="Aluvathingal J."/>
            <person name="Nadendla S."/>
            <person name="Lowell S."/>
            <person name="Myers T."/>
            <person name="Yan Y."/>
            <person name="Sichtig H."/>
        </authorList>
    </citation>
    <scope>NUCLEOTIDE SEQUENCE [LARGE SCALE GENOMIC DNA]</scope>
    <source>
        <strain evidence="1 2">FDAARGOS_871</strain>
    </source>
</reference>
<dbReference type="RefSeq" id="WP_159069843.1">
    <property type="nucleotide sequence ID" value="NZ_CP065726.1"/>
</dbReference>
<keyword evidence="2" id="KW-1185">Reference proteome</keyword>
<organism evidence="1 2">
    <name type="scientific">Neisseria cinerea</name>
    <dbReference type="NCBI Taxonomy" id="483"/>
    <lineage>
        <taxon>Bacteria</taxon>
        <taxon>Pseudomonadati</taxon>
        <taxon>Pseudomonadota</taxon>
        <taxon>Betaproteobacteria</taxon>
        <taxon>Neisseriales</taxon>
        <taxon>Neisseriaceae</taxon>
        <taxon>Neisseria</taxon>
    </lineage>
</organism>
<dbReference type="Proteomes" id="UP000594865">
    <property type="component" value="Chromosome"/>
</dbReference>
<dbReference type="AlphaFoldDB" id="A0A7T3BP11"/>
<dbReference type="GeneID" id="84022167"/>